<dbReference type="AlphaFoldDB" id="A0A1V9FUG4"/>
<protein>
    <recommendedName>
        <fullName evidence="1">Fibronectin type-III domain-containing protein</fullName>
    </recommendedName>
</protein>
<reference evidence="2 3" key="1">
    <citation type="submission" date="2016-03" db="EMBL/GenBank/DDBJ databases">
        <title>Niastella vici sp. nov., isolated from farmland soil.</title>
        <authorList>
            <person name="Chen L."/>
            <person name="Wang D."/>
            <person name="Yang S."/>
            <person name="Wang G."/>
        </authorList>
    </citation>
    <scope>NUCLEOTIDE SEQUENCE [LARGE SCALE GENOMIC DNA]</scope>
    <source>
        <strain evidence="2 3">DJ57</strain>
    </source>
</reference>
<dbReference type="InterPro" id="IPR003961">
    <property type="entry name" value="FN3_dom"/>
</dbReference>
<dbReference type="PROSITE" id="PS51257">
    <property type="entry name" value="PROKAR_LIPOPROTEIN"/>
    <property type="match status" value="1"/>
</dbReference>
<dbReference type="Gene3D" id="2.60.120.260">
    <property type="entry name" value="Galactose-binding domain-like"/>
    <property type="match status" value="1"/>
</dbReference>
<dbReference type="Gene3D" id="2.60.40.10">
    <property type="entry name" value="Immunoglobulins"/>
    <property type="match status" value="1"/>
</dbReference>
<dbReference type="CDD" id="cd00063">
    <property type="entry name" value="FN3"/>
    <property type="match status" value="1"/>
</dbReference>
<evidence type="ECO:0000313" key="2">
    <source>
        <dbReference type="EMBL" id="OQP61947.1"/>
    </source>
</evidence>
<keyword evidence="3" id="KW-1185">Reference proteome</keyword>
<dbReference type="Pfam" id="PF16391">
    <property type="entry name" value="DUF5000"/>
    <property type="match status" value="1"/>
</dbReference>
<evidence type="ECO:0000313" key="3">
    <source>
        <dbReference type="Proteomes" id="UP000192796"/>
    </source>
</evidence>
<dbReference type="SUPFAM" id="SSF49265">
    <property type="entry name" value="Fibronectin type III"/>
    <property type="match status" value="1"/>
</dbReference>
<dbReference type="PROSITE" id="PS50853">
    <property type="entry name" value="FN3"/>
    <property type="match status" value="1"/>
</dbReference>
<dbReference type="Pfam" id="PF16389">
    <property type="entry name" value="DUF4998"/>
    <property type="match status" value="1"/>
</dbReference>
<comment type="caution">
    <text evidence="2">The sequence shown here is derived from an EMBL/GenBank/DDBJ whole genome shotgun (WGS) entry which is preliminary data.</text>
</comment>
<feature type="domain" description="Fibronectin type-III" evidence="1">
    <location>
        <begin position="39"/>
        <end position="133"/>
    </location>
</feature>
<dbReference type="RefSeq" id="WP_216823489.1">
    <property type="nucleotide sequence ID" value="NZ_LVYD01000054.1"/>
</dbReference>
<dbReference type="InterPro" id="IPR036116">
    <property type="entry name" value="FN3_sf"/>
</dbReference>
<proteinExistence type="predicted"/>
<dbReference type="EMBL" id="LVYD01000054">
    <property type="protein sequence ID" value="OQP61947.1"/>
    <property type="molecule type" value="Genomic_DNA"/>
</dbReference>
<organism evidence="2 3">
    <name type="scientific">Niastella vici</name>
    <dbReference type="NCBI Taxonomy" id="1703345"/>
    <lineage>
        <taxon>Bacteria</taxon>
        <taxon>Pseudomonadati</taxon>
        <taxon>Bacteroidota</taxon>
        <taxon>Chitinophagia</taxon>
        <taxon>Chitinophagales</taxon>
        <taxon>Chitinophagaceae</taxon>
        <taxon>Niastella</taxon>
    </lineage>
</organism>
<accession>A0A1V9FUG4</accession>
<dbReference type="InterPro" id="IPR013783">
    <property type="entry name" value="Ig-like_fold"/>
</dbReference>
<dbReference type="STRING" id="1703345.A3860_30095"/>
<evidence type="ECO:0000259" key="1">
    <source>
        <dbReference type="PROSITE" id="PS50853"/>
    </source>
</evidence>
<gene>
    <name evidence="2" type="ORF">A3860_30095</name>
</gene>
<dbReference type="Proteomes" id="UP000192796">
    <property type="component" value="Unassembled WGS sequence"/>
</dbReference>
<dbReference type="InterPro" id="IPR032164">
    <property type="entry name" value="DUF5000"/>
</dbReference>
<sequence length="409" mass="46107">MTKHHSSLIWITALVGVLASCSRKADQFKDFLNNQEIKYPGAITKTFTRSGNLRLGVGWSPSPDPSVTKYKVYWNNYADSTEVTAVTHSPSDTLFTIIKPLQEYTYSFFVYSYDEKGNRSIPTEIQNARVYGQTYRQSLMNRPIDLTDPYKLLNDAGNQLELHFLTPDSTNTITYVRYTNTSNVQKQVSLLPAQNTLTLTDFKYGTKVAYQSNYTPGSTALDTFSTTIVDTFPKIEFGIVKCNKALFQIVNMPYDVQPYMSGTEVSKLWDGSVGPQGWPNVWHSDGNSALPHHFTFDMGVAYDSLRTMEVTGRNCCHNPVDYEVWGIADITNAATTVPGNDPNWKTNALAKGWILLKDVSRSDDGTGPYTIDFGTNTPTIRYIRIRVKRVWSGDNYYSNMSELTPAFKK</sequence>
<name>A0A1V9FUG4_9BACT</name>